<organism evidence="2 3">
    <name type="scientific">Romanomermis culicivorax</name>
    <name type="common">Nematode worm</name>
    <dbReference type="NCBI Taxonomy" id="13658"/>
    <lineage>
        <taxon>Eukaryota</taxon>
        <taxon>Metazoa</taxon>
        <taxon>Ecdysozoa</taxon>
        <taxon>Nematoda</taxon>
        <taxon>Enoplea</taxon>
        <taxon>Dorylaimia</taxon>
        <taxon>Mermithida</taxon>
        <taxon>Mermithoidea</taxon>
        <taxon>Mermithidae</taxon>
        <taxon>Romanomermis</taxon>
    </lineage>
</organism>
<reference evidence="3" key="1">
    <citation type="submission" date="2022-11" db="UniProtKB">
        <authorList>
            <consortium name="WormBaseParasite"/>
        </authorList>
    </citation>
    <scope>IDENTIFICATION</scope>
</reference>
<evidence type="ECO:0000256" key="1">
    <source>
        <dbReference type="SAM" id="MobiDB-lite"/>
    </source>
</evidence>
<dbReference type="AlphaFoldDB" id="A0A915JVI1"/>
<feature type="region of interest" description="Disordered" evidence="1">
    <location>
        <begin position="133"/>
        <end position="172"/>
    </location>
</feature>
<accession>A0A915JVI1</accession>
<protein>
    <submittedName>
        <fullName evidence="3">Uncharacterized protein</fullName>
    </submittedName>
</protein>
<keyword evidence="2" id="KW-1185">Reference proteome</keyword>
<proteinExistence type="predicted"/>
<sequence>MPVFYQLTISEQVKSFTNVQQLANAITKARSILDATKAEIGTTEGPILVNQADPEMQPPRSPQPFNHGFDHLCSTNRSQDRYGLCTLSTDRHPQNSVPPPNKFVFLQPQLLEQPPQLQPRTEMLLEQLIQQYDRGHEERKSRQGREEFSSNTWLQSPCHQSQTRETYANPFD</sequence>
<name>A0A915JVI1_ROMCU</name>
<evidence type="ECO:0000313" key="2">
    <source>
        <dbReference type="Proteomes" id="UP000887565"/>
    </source>
</evidence>
<dbReference type="Proteomes" id="UP000887565">
    <property type="component" value="Unplaced"/>
</dbReference>
<dbReference type="WBParaSite" id="nRc.2.0.1.t29772-RA">
    <property type="protein sequence ID" value="nRc.2.0.1.t29772-RA"/>
    <property type="gene ID" value="nRc.2.0.1.g29772"/>
</dbReference>
<evidence type="ECO:0000313" key="3">
    <source>
        <dbReference type="WBParaSite" id="nRc.2.0.1.t29772-RA"/>
    </source>
</evidence>
<feature type="compositionally biased region" description="Polar residues" evidence="1">
    <location>
        <begin position="149"/>
        <end position="166"/>
    </location>
</feature>
<feature type="compositionally biased region" description="Basic and acidic residues" evidence="1">
    <location>
        <begin position="133"/>
        <end position="148"/>
    </location>
</feature>